<dbReference type="CDD" id="cd12172">
    <property type="entry name" value="PGDH_like_2"/>
    <property type="match status" value="1"/>
</dbReference>
<dbReference type="InterPro" id="IPR029753">
    <property type="entry name" value="D-isomer_DH_CS"/>
</dbReference>
<sequence>MPRIAVPDDFPSVLAGSRAEARLRELGEVEIFTTKAGSPGELLRRVRGAEAVVNIRAFSRFDAGFFSRARGLRHLSIWGTGTDNVDLAAARAAGVTVTNTPGVAAASVAEHAIALMLAVARRIPLHDAAVRRGEWPRGGMTQLRGKTLGLVGLGAIGRETARLARGLGMKLLAWTFHPDPAFAAEAGLEWAERDALYARSDVISLHVRLSPETRGMIGEAAFARMKPGAILVNTARGPVVEEKALLAALASGRLAGAGLDVFEAEPLPAGHPLAEFPQVVLSPHNAGITPEAAEAGLLLAAENVAAFFAGRPRNVVN</sequence>
<feature type="domain" description="D-isomer specific 2-hydroxyacid dehydrogenase catalytic" evidence="5">
    <location>
        <begin position="21"/>
        <end position="317"/>
    </location>
</feature>
<name>A0A932HYE5_UNCTE</name>
<proteinExistence type="inferred from homology"/>
<evidence type="ECO:0000256" key="4">
    <source>
        <dbReference type="RuleBase" id="RU003719"/>
    </source>
</evidence>
<evidence type="ECO:0000313" key="8">
    <source>
        <dbReference type="Proteomes" id="UP000782312"/>
    </source>
</evidence>
<evidence type="ECO:0000313" key="7">
    <source>
        <dbReference type="EMBL" id="MBI3127328.1"/>
    </source>
</evidence>
<dbReference type="InterPro" id="IPR006139">
    <property type="entry name" value="D-isomer_2_OHA_DH_cat_dom"/>
</dbReference>
<dbReference type="SUPFAM" id="SSF52283">
    <property type="entry name" value="Formate/glycerate dehydrogenase catalytic domain-like"/>
    <property type="match status" value="1"/>
</dbReference>
<dbReference type="PANTHER" id="PTHR42789">
    <property type="entry name" value="D-ISOMER SPECIFIC 2-HYDROXYACID DEHYDROGENASE FAMILY PROTEIN (AFU_ORTHOLOGUE AFUA_6G10090)"/>
    <property type="match status" value="1"/>
</dbReference>
<dbReference type="Pfam" id="PF02826">
    <property type="entry name" value="2-Hacid_dh_C"/>
    <property type="match status" value="1"/>
</dbReference>
<evidence type="ECO:0000256" key="2">
    <source>
        <dbReference type="ARBA" id="ARBA00023002"/>
    </source>
</evidence>
<gene>
    <name evidence="7" type="ORF">HYZ11_06965</name>
</gene>
<evidence type="ECO:0000259" key="6">
    <source>
        <dbReference type="Pfam" id="PF02826"/>
    </source>
</evidence>
<accession>A0A932HYE5</accession>
<dbReference type="Pfam" id="PF00389">
    <property type="entry name" value="2-Hacid_dh"/>
    <property type="match status" value="1"/>
</dbReference>
<reference evidence="7" key="1">
    <citation type="submission" date="2020-07" db="EMBL/GenBank/DDBJ databases">
        <title>Huge and variable diversity of episymbiotic CPR bacteria and DPANN archaea in groundwater ecosystems.</title>
        <authorList>
            <person name="He C.Y."/>
            <person name="Keren R."/>
            <person name="Whittaker M."/>
            <person name="Farag I.F."/>
            <person name="Doudna J."/>
            <person name="Cate J.H.D."/>
            <person name="Banfield J.F."/>
        </authorList>
    </citation>
    <scope>NUCLEOTIDE SEQUENCE</scope>
    <source>
        <strain evidence="7">NC_groundwater_763_Ag_S-0.2um_68_21</strain>
    </source>
</reference>
<keyword evidence="2 4" id="KW-0560">Oxidoreductase</keyword>
<evidence type="ECO:0000256" key="3">
    <source>
        <dbReference type="ARBA" id="ARBA00023027"/>
    </source>
</evidence>
<dbReference type="SUPFAM" id="SSF51735">
    <property type="entry name" value="NAD(P)-binding Rossmann-fold domains"/>
    <property type="match status" value="1"/>
</dbReference>
<feature type="domain" description="D-isomer specific 2-hydroxyacid dehydrogenase NAD-binding" evidence="6">
    <location>
        <begin position="113"/>
        <end position="286"/>
    </location>
</feature>
<dbReference type="PANTHER" id="PTHR42789:SF1">
    <property type="entry name" value="D-ISOMER SPECIFIC 2-HYDROXYACID DEHYDROGENASE FAMILY PROTEIN (AFU_ORTHOLOGUE AFUA_6G10090)"/>
    <property type="match status" value="1"/>
</dbReference>
<dbReference type="Proteomes" id="UP000782312">
    <property type="component" value="Unassembled WGS sequence"/>
</dbReference>
<evidence type="ECO:0000259" key="5">
    <source>
        <dbReference type="Pfam" id="PF00389"/>
    </source>
</evidence>
<dbReference type="AlphaFoldDB" id="A0A932HYE5"/>
<comment type="caution">
    <text evidence="7">The sequence shown here is derived from an EMBL/GenBank/DDBJ whole genome shotgun (WGS) entry which is preliminary data.</text>
</comment>
<keyword evidence="3" id="KW-0520">NAD</keyword>
<organism evidence="7 8">
    <name type="scientific">Tectimicrobiota bacterium</name>
    <dbReference type="NCBI Taxonomy" id="2528274"/>
    <lineage>
        <taxon>Bacteria</taxon>
        <taxon>Pseudomonadati</taxon>
        <taxon>Nitrospinota/Tectimicrobiota group</taxon>
        <taxon>Candidatus Tectimicrobiota</taxon>
    </lineage>
</organism>
<protein>
    <submittedName>
        <fullName evidence="7">Phosphoglycerate dehydrogenase</fullName>
    </submittedName>
</protein>
<dbReference type="InterPro" id="IPR050857">
    <property type="entry name" value="D-2-hydroxyacid_DH"/>
</dbReference>
<dbReference type="EMBL" id="JACPUR010000017">
    <property type="protein sequence ID" value="MBI3127328.1"/>
    <property type="molecule type" value="Genomic_DNA"/>
</dbReference>
<dbReference type="GO" id="GO:0016616">
    <property type="term" value="F:oxidoreductase activity, acting on the CH-OH group of donors, NAD or NADP as acceptor"/>
    <property type="evidence" value="ECO:0007669"/>
    <property type="project" value="InterPro"/>
</dbReference>
<comment type="similarity">
    <text evidence="1 4">Belongs to the D-isomer specific 2-hydroxyacid dehydrogenase family.</text>
</comment>
<dbReference type="InterPro" id="IPR036291">
    <property type="entry name" value="NAD(P)-bd_dom_sf"/>
</dbReference>
<evidence type="ECO:0000256" key="1">
    <source>
        <dbReference type="ARBA" id="ARBA00005854"/>
    </source>
</evidence>
<dbReference type="FunFam" id="3.40.50.720:FF:000203">
    <property type="entry name" value="D-3-phosphoglycerate dehydrogenase (SerA)"/>
    <property type="match status" value="1"/>
</dbReference>
<dbReference type="InterPro" id="IPR006140">
    <property type="entry name" value="D-isomer_DH_NAD-bd"/>
</dbReference>
<dbReference type="Gene3D" id="3.40.50.720">
    <property type="entry name" value="NAD(P)-binding Rossmann-like Domain"/>
    <property type="match status" value="2"/>
</dbReference>
<dbReference type="GO" id="GO:0051287">
    <property type="term" value="F:NAD binding"/>
    <property type="evidence" value="ECO:0007669"/>
    <property type="project" value="InterPro"/>
</dbReference>
<dbReference type="PROSITE" id="PS00671">
    <property type="entry name" value="D_2_HYDROXYACID_DH_3"/>
    <property type="match status" value="1"/>
</dbReference>